<dbReference type="EMBL" id="ML738597">
    <property type="protein sequence ID" value="KAE8165998.1"/>
    <property type="molecule type" value="Genomic_DNA"/>
</dbReference>
<evidence type="ECO:0000313" key="1">
    <source>
        <dbReference type="EMBL" id="KAE8165998.1"/>
    </source>
</evidence>
<evidence type="ECO:0000313" key="2">
    <source>
        <dbReference type="Proteomes" id="UP000326950"/>
    </source>
</evidence>
<dbReference type="AlphaFoldDB" id="A0A5N6V4U2"/>
<accession>A0A5N6V4U2</accession>
<dbReference type="Proteomes" id="UP000326950">
    <property type="component" value="Unassembled WGS sequence"/>
</dbReference>
<name>A0A5N6V4U2_ASPTM</name>
<keyword evidence="2" id="KW-1185">Reference proteome</keyword>
<protein>
    <submittedName>
        <fullName evidence="1">Uncharacterized protein</fullName>
    </submittedName>
</protein>
<reference evidence="1 2" key="1">
    <citation type="submission" date="2019-04" db="EMBL/GenBank/DDBJ databases">
        <title>Friends and foes A comparative genomics study of 23 Aspergillus species from section Flavi.</title>
        <authorList>
            <consortium name="DOE Joint Genome Institute"/>
            <person name="Kjaerbolling I."/>
            <person name="Vesth T."/>
            <person name="Frisvad J.C."/>
            <person name="Nybo J.L."/>
            <person name="Theobald S."/>
            <person name="Kildgaard S."/>
            <person name="Isbrandt T."/>
            <person name="Kuo A."/>
            <person name="Sato A."/>
            <person name="Lyhne E.K."/>
            <person name="Kogle M.E."/>
            <person name="Wiebenga A."/>
            <person name="Kun R.S."/>
            <person name="Lubbers R.J."/>
            <person name="Makela M.R."/>
            <person name="Barry K."/>
            <person name="Chovatia M."/>
            <person name="Clum A."/>
            <person name="Daum C."/>
            <person name="Haridas S."/>
            <person name="He G."/>
            <person name="LaButti K."/>
            <person name="Lipzen A."/>
            <person name="Mondo S."/>
            <person name="Riley R."/>
            <person name="Salamov A."/>
            <person name="Simmons B.A."/>
            <person name="Magnuson J.K."/>
            <person name="Henrissat B."/>
            <person name="Mortensen U.H."/>
            <person name="Larsen T.O."/>
            <person name="Devries R.P."/>
            <person name="Grigoriev I.V."/>
            <person name="Machida M."/>
            <person name="Baker S.E."/>
            <person name="Andersen M.R."/>
        </authorList>
    </citation>
    <scope>NUCLEOTIDE SEQUENCE [LARGE SCALE GENOMIC DNA]</scope>
    <source>
        <strain evidence="1 2">CBS 117626</strain>
    </source>
</reference>
<organism evidence="1 2">
    <name type="scientific">Aspergillus tamarii</name>
    <dbReference type="NCBI Taxonomy" id="41984"/>
    <lineage>
        <taxon>Eukaryota</taxon>
        <taxon>Fungi</taxon>
        <taxon>Dikarya</taxon>
        <taxon>Ascomycota</taxon>
        <taxon>Pezizomycotina</taxon>
        <taxon>Eurotiomycetes</taxon>
        <taxon>Eurotiomycetidae</taxon>
        <taxon>Eurotiales</taxon>
        <taxon>Aspergillaceae</taxon>
        <taxon>Aspergillus</taxon>
        <taxon>Aspergillus subgen. Circumdati</taxon>
    </lineage>
</organism>
<sequence length="78" mass="8392">MWLHGRGAVDVTGATHGLAMTGAFGIHGTHALRGSALVKSWRKRNLDDGIELVLIRELSIAHRFLIFLAGGSLSRTVT</sequence>
<proteinExistence type="predicted"/>
<gene>
    <name evidence="1" type="ORF">BDV40DRAFT_41825</name>
</gene>
<dbReference type="OrthoDB" id="8170117at2759"/>